<proteinExistence type="predicted"/>
<organism evidence="1 2">
    <name type="scientific">Myotis myotis</name>
    <name type="common">Greater mouse-eared bat</name>
    <name type="synonym">Vespertilio myotis</name>
    <dbReference type="NCBI Taxonomy" id="51298"/>
    <lineage>
        <taxon>Eukaryota</taxon>
        <taxon>Metazoa</taxon>
        <taxon>Chordata</taxon>
        <taxon>Craniata</taxon>
        <taxon>Vertebrata</taxon>
        <taxon>Euteleostomi</taxon>
        <taxon>Mammalia</taxon>
        <taxon>Eutheria</taxon>
        <taxon>Laurasiatheria</taxon>
        <taxon>Chiroptera</taxon>
        <taxon>Yangochiroptera</taxon>
        <taxon>Vespertilionidae</taxon>
        <taxon>Myotis</taxon>
    </lineage>
</organism>
<name>A0A7J7RSM8_MYOMY</name>
<sequence length="207" mass="21298">MDRLPPARPPLGIEPATRACALTGNRTLTSWLTGRCPTTEHTGCARPSLNVQRAWIRSASRGSGQRVHEALKPWGAPGSPGSLALAVDLAAGLAMSSSQAGGEGARRSALPLAHRGLAWRLLLGNRLRVPPGEGPVSSLCLALTVFSAALMKGSVFPRLPQKTATVVMGMTTPTHPACDGIYVTCDTLPAGTLPGPAISGNHTGTSA</sequence>
<comment type="caution">
    <text evidence="1">The sequence shown here is derived from an EMBL/GenBank/DDBJ whole genome shotgun (WGS) entry which is preliminary data.</text>
</comment>
<dbReference type="AlphaFoldDB" id="A0A7J7RSM8"/>
<accession>A0A7J7RSM8</accession>
<keyword evidence="2" id="KW-1185">Reference proteome</keyword>
<dbReference type="Proteomes" id="UP000527355">
    <property type="component" value="Unassembled WGS sequence"/>
</dbReference>
<evidence type="ECO:0000313" key="2">
    <source>
        <dbReference type="Proteomes" id="UP000527355"/>
    </source>
</evidence>
<evidence type="ECO:0000313" key="1">
    <source>
        <dbReference type="EMBL" id="KAF6279139.1"/>
    </source>
</evidence>
<gene>
    <name evidence="1" type="ORF">mMyoMyo1_010182</name>
</gene>
<reference evidence="1 2" key="1">
    <citation type="journal article" date="2020" name="Nature">
        <title>Six reference-quality genomes reveal evolution of bat adaptations.</title>
        <authorList>
            <person name="Jebb D."/>
            <person name="Huang Z."/>
            <person name="Pippel M."/>
            <person name="Hughes G.M."/>
            <person name="Lavrichenko K."/>
            <person name="Devanna P."/>
            <person name="Winkler S."/>
            <person name="Jermiin L.S."/>
            <person name="Skirmuntt E.C."/>
            <person name="Katzourakis A."/>
            <person name="Burkitt-Gray L."/>
            <person name="Ray D.A."/>
            <person name="Sullivan K.A.M."/>
            <person name="Roscito J.G."/>
            <person name="Kirilenko B.M."/>
            <person name="Davalos L.M."/>
            <person name="Corthals A.P."/>
            <person name="Power M.L."/>
            <person name="Jones G."/>
            <person name="Ransome R.D."/>
            <person name="Dechmann D.K.N."/>
            <person name="Locatelli A.G."/>
            <person name="Puechmaille S.J."/>
            <person name="Fedrigo O."/>
            <person name="Jarvis E.D."/>
            <person name="Hiller M."/>
            <person name="Vernes S.C."/>
            <person name="Myers E.W."/>
            <person name="Teeling E.C."/>
        </authorList>
    </citation>
    <scope>NUCLEOTIDE SEQUENCE [LARGE SCALE GENOMIC DNA]</scope>
    <source>
        <strain evidence="1">MMyoMyo1</strain>
        <tissue evidence="1">Flight muscle</tissue>
    </source>
</reference>
<protein>
    <submittedName>
        <fullName evidence="1">Uncharacterized protein</fullName>
    </submittedName>
</protein>
<dbReference type="EMBL" id="JABWUV010000022">
    <property type="protein sequence ID" value="KAF6279139.1"/>
    <property type="molecule type" value="Genomic_DNA"/>
</dbReference>